<sequence length="417" mass="48509">MLHNDIYRTLNITPISQAGNARVQNEIIRMKEDMRILFTISSIDELRDIYLRNSSRCRTVRIQGDSMLEMARNAVLVAGPGFLTDALYLNNFSIAEQLRIAKINMLSQMVSRDAFFRSRARGEHVQSGRNQCREVVKDNAPFLHFLGLPVEMIGEIMQRTDYKDAQNLAATCRSINEIYRKSSAAMLLPDIALILDFTSGELKVCWLLDQEDQQDVNPDKVILKGKDHERRKNQLLLNCTFMKVETTDDFKAEDIGDVRKYIGNKKFKRVVVKGNVYTENFKKMVELFDKNIVEIEVNRLTEEDIPFPEIKTISIRENLNKEHGERLLPCTHFVNISCAFSEIDTFRTILQQWDAEEREIERWVILKPFTVFLTPFGRRHRESTCKTKGYLKYICEMSTDQMAHGEITEFLFEPAKR</sequence>
<organism evidence="1 2">
    <name type="scientific">Caenorhabditis japonica</name>
    <dbReference type="NCBI Taxonomy" id="281687"/>
    <lineage>
        <taxon>Eukaryota</taxon>
        <taxon>Metazoa</taxon>
        <taxon>Ecdysozoa</taxon>
        <taxon>Nematoda</taxon>
        <taxon>Chromadorea</taxon>
        <taxon>Rhabditida</taxon>
        <taxon>Rhabditina</taxon>
        <taxon>Rhabditomorpha</taxon>
        <taxon>Rhabditoidea</taxon>
        <taxon>Rhabditidae</taxon>
        <taxon>Peloderinae</taxon>
        <taxon>Caenorhabditis</taxon>
    </lineage>
</organism>
<dbReference type="InterPro" id="IPR036047">
    <property type="entry name" value="F-box-like_dom_sf"/>
</dbReference>
<dbReference type="SUPFAM" id="SSF81383">
    <property type="entry name" value="F-box domain"/>
    <property type="match status" value="1"/>
</dbReference>
<dbReference type="AlphaFoldDB" id="A0A8R1I477"/>
<keyword evidence="2" id="KW-1185">Reference proteome</keyword>
<dbReference type="Proteomes" id="UP000005237">
    <property type="component" value="Unassembled WGS sequence"/>
</dbReference>
<evidence type="ECO:0000313" key="1">
    <source>
        <dbReference type="EnsemblMetazoa" id="CJA16495.1"/>
    </source>
</evidence>
<accession>A0A8R1I477</accession>
<reference evidence="1" key="2">
    <citation type="submission" date="2022-06" db="UniProtKB">
        <authorList>
            <consortium name="EnsemblMetazoa"/>
        </authorList>
    </citation>
    <scope>IDENTIFICATION</scope>
    <source>
        <strain evidence="1">DF5081</strain>
    </source>
</reference>
<reference evidence="2" key="1">
    <citation type="submission" date="2010-08" db="EMBL/GenBank/DDBJ databases">
        <authorList>
            <consortium name="Caenorhabditis japonica Sequencing Consortium"/>
            <person name="Wilson R.K."/>
        </authorList>
    </citation>
    <scope>NUCLEOTIDE SEQUENCE [LARGE SCALE GENOMIC DNA]</scope>
    <source>
        <strain evidence="2">DF5081</strain>
    </source>
</reference>
<evidence type="ECO:0008006" key="3">
    <source>
        <dbReference type="Google" id="ProtNLM"/>
    </source>
</evidence>
<name>A0A8R1I477_CAEJA</name>
<evidence type="ECO:0000313" key="2">
    <source>
        <dbReference type="Proteomes" id="UP000005237"/>
    </source>
</evidence>
<proteinExistence type="predicted"/>
<protein>
    <recommendedName>
        <fullName evidence="3">F-box domain-containing protein</fullName>
    </recommendedName>
</protein>
<dbReference type="EnsemblMetazoa" id="CJA16495.1">
    <property type="protein sequence ID" value="CJA16495.1"/>
    <property type="gene ID" value="WBGene00135699"/>
</dbReference>